<evidence type="ECO:0000256" key="1">
    <source>
        <dbReference type="ARBA" id="ARBA00022729"/>
    </source>
</evidence>
<dbReference type="InterPro" id="IPR050727">
    <property type="entry name" value="GH43_arabinanases"/>
</dbReference>
<name>A0A1L9WKB2_ASPA1</name>
<dbReference type="VEuPathDB" id="FungiDB:ASPACDRAFT_54462"/>
<dbReference type="STRING" id="690307.A0A1L9WKB2"/>
<dbReference type="PANTHER" id="PTHR43301">
    <property type="entry name" value="ARABINAN ENDO-1,5-ALPHA-L-ARABINOSIDASE"/>
    <property type="match status" value="1"/>
</dbReference>
<dbReference type="OMA" id="KYWIIGT"/>
<keyword evidence="4" id="KW-1185">Reference proteome</keyword>
<dbReference type="EMBL" id="KV878985">
    <property type="protein sequence ID" value="OJJ96587.1"/>
    <property type="molecule type" value="Genomic_DNA"/>
</dbReference>
<dbReference type="SUPFAM" id="SSF75005">
    <property type="entry name" value="Arabinanase/levansucrase/invertase"/>
    <property type="match status" value="1"/>
</dbReference>
<dbReference type="InterPro" id="IPR023296">
    <property type="entry name" value="Glyco_hydro_beta-prop_sf"/>
</dbReference>
<feature type="signal peptide" evidence="2">
    <location>
        <begin position="1"/>
        <end position="19"/>
    </location>
</feature>
<evidence type="ECO:0000256" key="2">
    <source>
        <dbReference type="SAM" id="SignalP"/>
    </source>
</evidence>
<dbReference type="GeneID" id="30976696"/>
<organism evidence="3 4">
    <name type="scientific">Aspergillus aculeatus (strain ATCC 16872 / CBS 172.66 / WB 5094)</name>
    <dbReference type="NCBI Taxonomy" id="690307"/>
    <lineage>
        <taxon>Eukaryota</taxon>
        <taxon>Fungi</taxon>
        <taxon>Dikarya</taxon>
        <taxon>Ascomycota</taxon>
        <taxon>Pezizomycotina</taxon>
        <taxon>Eurotiomycetes</taxon>
        <taxon>Eurotiomycetidae</taxon>
        <taxon>Eurotiales</taxon>
        <taxon>Aspergillaceae</taxon>
        <taxon>Aspergillus</taxon>
        <taxon>Aspergillus subgen. Circumdati</taxon>
    </lineage>
</organism>
<evidence type="ECO:0008006" key="5">
    <source>
        <dbReference type="Google" id="ProtNLM"/>
    </source>
</evidence>
<evidence type="ECO:0000313" key="4">
    <source>
        <dbReference type="Proteomes" id="UP000184546"/>
    </source>
</evidence>
<accession>A0A1L9WKB2</accession>
<evidence type="ECO:0000313" key="3">
    <source>
        <dbReference type="EMBL" id="OJJ96587.1"/>
    </source>
</evidence>
<feature type="chain" id="PRO_5009888017" description="Glycoside hydrolase family 43 protein" evidence="2">
    <location>
        <begin position="20"/>
        <end position="335"/>
    </location>
</feature>
<reference evidence="4" key="1">
    <citation type="journal article" date="2017" name="Genome Biol.">
        <title>Comparative genomics reveals high biological diversity and specific adaptations in the industrially and medically important fungal genus Aspergillus.</title>
        <authorList>
            <person name="de Vries R.P."/>
            <person name="Riley R."/>
            <person name="Wiebenga A."/>
            <person name="Aguilar-Osorio G."/>
            <person name="Amillis S."/>
            <person name="Uchima C.A."/>
            <person name="Anderluh G."/>
            <person name="Asadollahi M."/>
            <person name="Askin M."/>
            <person name="Barry K."/>
            <person name="Battaglia E."/>
            <person name="Bayram O."/>
            <person name="Benocci T."/>
            <person name="Braus-Stromeyer S.A."/>
            <person name="Caldana C."/>
            <person name="Canovas D."/>
            <person name="Cerqueira G.C."/>
            <person name="Chen F."/>
            <person name="Chen W."/>
            <person name="Choi C."/>
            <person name="Clum A."/>
            <person name="Dos Santos R.A."/>
            <person name="Damasio A.R."/>
            <person name="Diallinas G."/>
            <person name="Emri T."/>
            <person name="Fekete E."/>
            <person name="Flipphi M."/>
            <person name="Freyberg S."/>
            <person name="Gallo A."/>
            <person name="Gournas C."/>
            <person name="Habgood R."/>
            <person name="Hainaut M."/>
            <person name="Harispe M.L."/>
            <person name="Henrissat B."/>
            <person name="Hilden K.S."/>
            <person name="Hope R."/>
            <person name="Hossain A."/>
            <person name="Karabika E."/>
            <person name="Karaffa L."/>
            <person name="Karanyi Z."/>
            <person name="Krasevec N."/>
            <person name="Kuo A."/>
            <person name="Kusch H."/>
            <person name="LaButti K."/>
            <person name="Lagendijk E.L."/>
            <person name="Lapidus A."/>
            <person name="Levasseur A."/>
            <person name="Lindquist E."/>
            <person name="Lipzen A."/>
            <person name="Logrieco A.F."/>
            <person name="MacCabe A."/>
            <person name="Maekelae M.R."/>
            <person name="Malavazi I."/>
            <person name="Melin P."/>
            <person name="Meyer V."/>
            <person name="Mielnichuk N."/>
            <person name="Miskei M."/>
            <person name="Molnar A.P."/>
            <person name="Mule G."/>
            <person name="Ngan C.Y."/>
            <person name="Orejas M."/>
            <person name="Orosz E."/>
            <person name="Ouedraogo J.P."/>
            <person name="Overkamp K.M."/>
            <person name="Park H.-S."/>
            <person name="Perrone G."/>
            <person name="Piumi F."/>
            <person name="Punt P.J."/>
            <person name="Ram A.F."/>
            <person name="Ramon A."/>
            <person name="Rauscher S."/>
            <person name="Record E."/>
            <person name="Riano-Pachon D.M."/>
            <person name="Robert V."/>
            <person name="Roehrig J."/>
            <person name="Ruller R."/>
            <person name="Salamov A."/>
            <person name="Salih N.S."/>
            <person name="Samson R.A."/>
            <person name="Sandor E."/>
            <person name="Sanguinetti M."/>
            <person name="Schuetze T."/>
            <person name="Sepcic K."/>
            <person name="Shelest E."/>
            <person name="Sherlock G."/>
            <person name="Sophianopoulou V."/>
            <person name="Squina F.M."/>
            <person name="Sun H."/>
            <person name="Susca A."/>
            <person name="Todd R.B."/>
            <person name="Tsang A."/>
            <person name="Unkles S.E."/>
            <person name="van de Wiele N."/>
            <person name="van Rossen-Uffink D."/>
            <person name="Oliveira J.V."/>
            <person name="Vesth T.C."/>
            <person name="Visser J."/>
            <person name="Yu J.-H."/>
            <person name="Zhou M."/>
            <person name="Andersen M.R."/>
            <person name="Archer D.B."/>
            <person name="Baker S.E."/>
            <person name="Benoit I."/>
            <person name="Brakhage A.A."/>
            <person name="Braus G.H."/>
            <person name="Fischer R."/>
            <person name="Frisvad J.C."/>
            <person name="Goldman G.H."/>
            <person name="Houbraken J."/>
            <person name="Oakley B."/>
            <person name="Pocsi I."/>
            <person name="Scazzocchio C."/>
            <person name="Seiboth B."/>
            <person name="vanKuyk P.A."/>
            <person name="Wortman J."/>
            <person name="Dyer P.S."/>
            <person name="Grigoriev I.V."/>
        </authorList>
    </citation>
    <scope>NUCLEOTIDE SEQUENCE [LARGE SCALE GENOMIC DNA]</scope>
    <source>
        <strain evidence="4">ATCC 16872 / CBS 172.66 / WB 5094</strain>
    </source>
</reference>
<protein>
    <recommendedName>
        <fullName evidence="5">Glycoside hydrolase family 43 protein</fullName>
    </recommendedName>
</protein>
<gene>
    <name evidence="3" type="ORF">ASPACDRAFT_54462</name>
</gene>
<dbReference type="Gene3D" id="2.115.10.20">
    <property type="entry name" value="Glycosyl hydrolase domain, family 43"/>
    <property type="match status" value="1"/>
</dbReference>
<dbReference type="CDD" id="cd08983">
    <property type="entry name" value="GH43_Bt3655-like"/>
    <property type="match status" value="1"/>
</dbReference>
<dbReference type="AlphaFoldDB" id="A0A1L9WKB2"/>
<sequence>MKGVISLITAFLGSLPAAALVTASSLHEKAFEYKAGYLAVYWTTEDNSVYFALSNNDDALGFQAINGGNPIVSPTLGTKAVRDTSIIAGQGKDSGKYFILGTDLNIAETTWAASLRNGSRALHVWESTDLVTWGNERLVTVEDDTAGMAWAPDAVWDEEKGQYFVHWAARLYSADDPGHTGAPTLNTSLRYAYTSDFQTFSAPQTYLTLGAADALDMSLLKASDNKILRFYVDGNVGGPVVQVSANGLFGEWDTPAGTIEQSYHFEGPYPFWDNQEAGLAYLLCDRVGTVGNYAWQSQHVTLGSFIQNNTHDLTFMRHLSVLSVTQDQYQRLSAL</sequence>
<dbReference type="Proteomes" id="UP000184546">
    <property type="component" value="Unassembled WGS sequence"/>
</dbReference>
<dbReference type="OrthoDB" id="19657at2759"/>
<keyword evidence="1 2" id="KW-0732">Signal</keyword>
<dbReference type="PANTHER" id="PTHR43301:SF8">
    <property type="entry name" value="ARABINOSIDASE-RELATED"/>
    <property type="match status" value="1"/>
</dbReference>
<dbReference type="RefSeq" id="XP_020052927.1">
    <property type="nucleotide sequence ID" value="XM_020202882.1"/>
</dbReference>
<proteinExistence type="predicted"/>